<dbReference type="InterPro" id="IPR001497">
    <property type="entry name" value="MethylDNA_cys_MeTrfase_AS"/>
</dbReference>
<dbReference type="InterPro" id="IPR036217">
    <property type="entry name" value="MethylDNA_cys_MeTrfase_DNAb"/>
</dbReference>
<dbReference type="eggNOG" id="COG0350">
    <property type="taxonomic scope" value="Bacteria"/>
</dbReference>
<evidence type="ECO:0000256" key="2">
    <source>
        <dbReference type="ARBA" id="ARBA00008711"/>
    </source>
</evidence>
<keyword evidence="4 9" id="KW-0489">Methyltransferase</keyword>
<organism evidence="11 12">
    <name type="scientific">Desulforudis audaxviator (strain MP104C)</name>
    <dbReference type="NCBI Taxonomy" id="477974"/>
    <lineage>
        <taxon>Bacteria</taxon>
        <taxon>Bacillati</taxon>
        <taxon>Bacillota</taxon>
        <taxon>Clostridia</taxon>
        <taxon>Thermoanaerobacterales</taxon>
        <taxon>Candidatus Desulforudaceae</taxon>
        <taxon>Candidatus Desulforudis</taxon>
    </lineage>
</organism>
<comment type="similarity">
    <text evidence="2 9">Belongs to the MGMT family.</text>
</comment>
<evidence type="ECO:0000259" key="10">
    <source>
        <dbReference type="Pfam" id="PF01035"/>
    </source>
</evidence>
<dbReference type="GO" id="GO:0003908">
    <property type="term" value="F:methylated-DNA-[protein]-cysteine S-methyltransferase activity"/>
    <property type="evidence" value="ECO:0007669"/>
    <property type="project" value="UniProtKB-UniRule"/>
</dbReference>
<reference evidence="12" key="1">
    <citation type="submission" date="2007-10" db="EMBL/GenBank/DDBJ databases">
        <title>Complete sequence of chromosome of Desulforudis audaxviator MP104C.</title>
        <authorList>
            <person name="Copeland A."/>
            <person name="Lucas S."/>
            <person name="Lapidus A."/>
            <person name="Barry K."/>
            <person name="Glavina del Rio T."/>
            <person name="Dalin E."/>
            <person name="Tice H."/>
            <person name="Bruce D."/>
            <person name="Pitluck S."/>
            <person name="Lowry S.R."/>
            <person name="Larimer F."/>
            <person name="Land M.L."/>
            <person name="Hauser L."/>
            <person name="Kyrpides N."/>
            <person name="Ivanova N.N."/>
            <person name="Richardson P."/>
        </authorList>
    </citation>
    <scope>NUCLEOTIDE SEQUENCE [LARGE SCALE GENOMIC DNA]</scope>
    <source>
        <strain evidence="12">MP104C</strain>
    </source>
</reference>
<keyword evidence="7 9" id="KW-0234">DNA repair</keyword>
<dbReference type="GO" id="GO:0032259">
    <property type="term" value="P:methylation"/>
    <property type="evidence" value="ECO:0007669"/>
    <property type="project" value="UniProtKB-KW"/>
</dbReference>
<protein>
    <recommendedName>
        <fullName evidence="9">Methylated-DNA--protein-cysteine methyltransferase</fullName>
        <ecNumber evidence="9">2.1.1.63</ecNumber>
    </recommendedName>
    <alternativeName>
        <fullName evidence="9">6-O-methylguanine-DNA methyltransferase</fullName>
        <shortName evidence="9">MGMT</shortName>
    </alternativeName>
    <alternativeName>
        <fullName evidence="9">O-6-methylguanine-DNA-alkyltransferase</fullName>
    </alternativeName>
</protein>
<keyword evidence="12" id="KW-1185">Reference proteome</keyword>
<name>B1I4Z2_DESAP</name>
<dbReference type="InterPro" id="IPR023546">
    <property type="entry name" value="MGMT"/>
</dbReference>
<dbReference type="InterPro" id="IPR014048">
    <property type="entry name" value="MethylDNA_cys_MeTrfase_DNA-bd"/>
</dbReference>
<gene>
    <name evidence="11" type="ordered locus">Daud_1532</name>
</gene>
<evidence type="ECO:0000313" key="12">
    <source>
        <dbReference type="Proteomes" id="UP000008544"/>
    </source>
</evidence>
<comment type="miscellaneous">
    <text evidence="9">This enzyme catalyzes only one turnover and therefore is not strictly catalytic. According to one definition, an enzyme is a biocatalyst that acts repeatedly and over many reaction cycles.</text>
</comment>
<dbReference type="OrthoDB" id="9789813at2"/>
<keyword evidence="5 9" id="KW-0808">Transferase</keyword>
<feature type="domain" description="Methylated-DNA-[protein]-cysteine S-methyltransferase DNA binding" evidence="10">
    <location>
        <begin position="87"/>
        <end position="166"/>
    </location>
</feature>
<evidence type="ECO:0000256" key="5">
    <source>
        <dbReference type="ARBA" id="ARBA00022679"/>
    </source>
</evidence>
<evidence type="ECO:0000256" key="4">
    <source>
        <dbReference type="ARBA" id="ARBA00022603"/>
    </source>
</evidence>
<evidence type="ECO:0000256" key="1">
    <source>
        <dbReference type="ARBA" id="ARBA00001286"/>
    </source>
</evidence>
<dbReference type="PROSITE" id="PS00374">
    <property type="entry name" value="MGMT"/>
    <property type="match status" value="1"/>
</dbReference>
<dbReference type="Pfam" id="PF01035">
    <property type="entry name" value="DNA_binding_1"/>
    <property type="match status" value="1"/>
</dbReference>
<proteinExistence type="inferred from homology"/>
<dbReference type="STRING" id="477974.Daud_1532"/>
<dbReference type="AlphaFoldDB" id="B1I4Z2"/>
<evidence type="ECO:0000256" key="7">
    <source>
        <dbReference type="ARBA" id="ARBA00023204"/>
    </source>
</evidence>
<dbReference type="PANTHER" id="PTHR10815:SF5">
    <property type="entry name" value="METHYLATED-DNA--PROTEIN-CYSTEINE METHYLTRANSFERASE"/>
    <property type="match status" value="1"/>
</dbReference>
<comment type="catalytic activity">
    <reaction evidence="1 9">
        <text>a 4-O-methyl-thymidine in DNA + L-cysteinyl-[protein] = a thymidine in DNA + S-methyl-L-cysteinyl-[protein]</text>
        <dbReference type="Rhea" id="RHEA:53428"/>
        <dbReference type="Rhea" id="RHEA-COMP:10131"/>
        <dbReference type="Rhea" id="RHEA-COMP:10132"/>
        <dbReference type="Rhea" id="RHEA-COMP:13555"/>
        <dbReference type="Rhea" id="RHEA-COMP:13556"/>
        <dbReference type="ChEBI" id="CHEBI:29950"/>
        <dbReference type="ChEBI" id="CHEBI:82612"/>
        <dbReference type="ChEBI" id="CHEBI:137386"/>
        <dbReference type="ChEBI" id="CHEBI:137387"/>
        <dbReference type="EC" id="2.1.1.63"/>
    </reaction>
</comment>
<evidence type="ECO:0000256" key="6">
    <source>
        <dbReference type="ARBA" id="ARBA00022763"/>
    </source>
</evidence>
<dbReference type="GO" id="GO:0006307">
    <property type="term" value="P:DNA alkylation repair"/>
    <property type="evidence" value="ECO:0007669"/>
    <property type="project" value="UniProtKB-UniRule"/>
</dbReference>
<dbReference type="Gene3D" id="1.10.10.10">
    <property type="entry name" value="Winged helix-like DNA-binding domain superfamily/Winged helix DNA-binding domain"/>
    <property type="match status" value="1"/>
</dbReference>
<keyword evidence="3 9" id="KW-0963">Cytoplasm</keyword>
<dbReference type="Proteomes" id="UP000008544">
    <property type="component" value="Chromosome"/>
</dbReference>
<dbReference type="EMBL" id="CP000860">
    <property type="protein sequence ID" value="ACA60035.1"/>
    <property type="molecule type" value="Genomic_DNA"/>
</dbReference>
<comment type="catalytic activity">
    <reaction evidence="8 9">
        <text>a 6-O-methyl-2'-deoxyguanosine in DNA + L-cysteinyl-[protein] = S-methyl-L-cysteinyl-[protein] + a 2'-deoxyguanosine in DNA</text>
        <dbReference type="Rhea" id="RHEA:24000"/>
        <dbReference type="Rhea" id="RHEA-COMP:10131"/>
        <dbReference type="Rhea" id="RHEA-COMP:10132"/>
        <dbReference type="Rhea" id="RHEA-COMP:11367"/>
        <dbReference type="Rhea" id="RHEA-COMP:11368"/>
        <dbReference type="ChEBI" id="CHEBI:29950"/>
        <dbReference type="ChEBI" id="CHEBI:82612"/>
        <dbReference type="ChEBI" id="CHEBI:85445"/>
        <dbReference type="ChEBI" id="CHEBI:85448"/>
        <dbReference type="EC" id="2.1.1.63"/>
    </reaction>
</comment>
<dbReference type="HAMAP" id="MF_00772">
    <property type="entry name" value="OGT"/>
    <property type="match status" value="1"/>
</dbReference>
<dbReference type="KEGG" id="dau:Daud_1532"/>
<evidence type="ECO:0000313" key="11">
    <source>
        <dbReference type="EMBL" id="ACA60035.1"/>
    </source>
</evidence>
<dbReference type="SUPFAM" id="SSF46767">
    <property type="entry name" value="Methylated DNA-protein cysteine methyltransferase, C-terminal domain"/>
    <property type="match status" value="1"/>
</dbReference>
<evidence type="ECO:0000256" key="3">
    <source>
        <dbReference type="ARBA" id="ARBA00022490"/>
    </source>
</evidence>
<evidence type="ECO:0000256" key="8">
    <source>
        <dbReference type="ARBA" id="ARBA00049348"/>
    </source>
</evidence>
<dbReference type="EC" id="2.1.1.63" evidence="9"/>
<reference evidence="11 12" key="2">
    <citation type="journal article" date="2008" name="Science">
        <title>Environmental genomics reveals a single-species ecosystem deep within Earth.</title>
        <authorList>
            <person name="Chivian D."/>
            <person name="Brodie E.L."/>
            <person name="Alm E.J."/>
            <person name="Culley D.E."/>
            <person name="Dehal P.S."/>
            <person name="Desantis T.Z."/>
            <person name="Gihring T.M."/>
            <person name="Lapidus A."/>
            <person name="Lin L.H."/>
            <person name="Lowry S.R."/>
            <person name="Moser D.P."/>
            <person name="Richardson P.M."/>
            <person name="Southam G."/>
            <person name="Wanger G."/>
            <person name="Pratt L.M."/>
            <person name="Andersen G.L."/>
            <person name="Hazen T.C."/>
            <person name="Brockman F.J."/>
            <person name="Arkin A.P."/>
            <person name="Onstott T.C."/>
        </authorList>
    </citation>
    <scope>NUCLEOTIDE SEQUENCE [LARGE SCALE GENOMIC DNA]</scope>
    <source>
        <strain evidence="11 12">MP104C</strain>
    </source>
</reference>
<keyword evidence="6 9" id="KW-0227">DNA damage</keyword>
<comment type="subcellular location">
    <subcellularLocation>
        <location evidence="9">Cytoplasm</location>
    </subcellularLocation>
</comment>
<sequence>MPAVVVRLQAGWIGFARTESGLRALTFPQAGAEAARAQLASLGVTGEEAVLSPEPLDRLLTDRLETYFSGRAVDFDLIPVDWSGYTPFQRAVLEAVREVPWGETRTYGELARLVGRPRASRAVGNALGTNRTPLVVPCHRIIRAGGALGGFGGGPELKDRLLRLEGGDSALHGTE</sequence>
<dbReference type="RefSeq" id="WP_012302616.1">
    <property type="nucleotide sequence ID" value="NC_010424.1"/>
</dbReference>
<accession>B1I4Z2</accession>
<dbReference type="NCBIfam" id="TIGR00589">
    <property type="entry name" value="ogt"/>
    <property type="match status" value="1"/>
</dbReference>
<dbReference type="FunFam" id="1.10.10.10:FF:000214">
    <property type="entry name" value="Methylated-DNA--protein-cysteine methyltransferase"/>
    <property type="match status" value="1"/>
</dbReference>
<dbReference type="PANTHER" id="PTHR10815">
    <property type="entry name" value="METHYLATED-DNA--PROTEIN-CYSTEINE METHYLTRANSFERASE"/>
    <property type="match status" value="1"/>
</dbReference>
<evidence type="ECO:0000256" key="9">
    <source>
        <dbReference type="HAMAP-Rule" id="MF_00772"/>
    </source>
</evidence>
<dbReference type="CDD" id="cd06445">
    <property type="entry name" value="ATase"/>
    <property type="match status" value="1"/>
</dbReference>
<dbReference type="InterPro" id="IPR036388">
    <property type="entry name" value="WH-like_DNA-bd_sf"/>
</dbReference>
<feature type="active site" description="Nucleophile; methyl group acceptor" evidence="9">
    <location>
        <position position="138"/>
    </location>
</feature>
<dbReference type="GO" id="GO:0005737">
    <property type="term" value="C:cytoplasm"/>
    <property type="evidence" value="ECO:0007669"/>
    <property type="project" value="UniProtKB-SubCell"/>
</dbReference>
<dbReference type="HOGENOM" id="CLU_000445_52_2_9"/>
<comment type="function">
    <text evidence="9">Involved in the cellular defense against the biological effects of O6-methylguanine (O6-MeG) and O4-methylthymine (O4-MeT) in DNA. Repairs the methylated nucleobase in DNA by stoichiometrically transferring the methyl group to a cysteine residue in the enzyme. This is a suicide reaction: the enzyme is irreversibly inactivated.</text>
</comment>